<comment type="caution">
    <text evidence="3">The sequence shown here is derived from an EMBL/GenBank/DDBJ whole genome shotgun (WGS) entry which is preliminary data.</text>
</comment>
<keyword evidence="3" id="KW-0067">ATP-binding</keyword>
<dbReference type="Pfam" id="PF13514">
    <property type="entry name" value="AAA_27"/>
    <property type="match status" value="1"/>
</dbReference>
<dbReference type="Pfam" id="PF13304">
    <property type="entry name" value="AAA_21"/>
    <property type="match status" value="1"/>
</dbReference>
<evidence type="ECO:0000259" key="2">
    <source>
        <dbReference type="Pfam" id="PF13514"/>
    </source>
</evidence>
<accession>A0A927GSC2</accession>
<name>A0A927GSC2_9BACL</name>
<dbReference type="EMBL" id="JACXIZ010000023">
    <property type="protein sequence ID" value="MBD2846408.1"/>
    <property type="molecule type" value="Genomic_DNA"/>
</dbReference>
<evidence type="ECO:0000313" key="3">
    <source>
        <dbReference type="EMBL" id="MBD2846408.1"/>
    </source>
</evidence>
<dbReference type="InterPro" id="IPR051396">
    <property type="entry name" value="Bact_Antivir_Def_Nuclease"/>
</dbReference>
<protein>
    <submittedName>
        <fullName evidence="3">ATP-binding protein</fullName>
    </submittedName>
</protein>
<evidence type="ECO:0000313" key="4">
    <source>
        <dbReference type="Proteomes" id="UP000621560"/>
    </source>
</evidence>
<dbReference type="PANTHER" id="PTHR43581:SF2">
    <property type="entry name" value="EXCINUCLEASE ATPASE SUBUNIT"/>
    <property type="match status" value="1"/>
</dbReference>
<dbReference type="CDD" id="cd00267">
    <property type="entry name" value="ABC_ATPase"/>
    <property type="match status" value="1"/>
</dbReference>
<dbReference type="InterPro" id="IPR038734">
    <property type="entry name" value="YhaN_AAA"/>
</dbReference>
<proteinExistence type="predicted"/>
<dbReference type="GO" id="GO:0016887">
    <property type="term" value="F:ATP hydrolysis activity"/>
    <property type="evidence" value="ECO:0007669"/>
    <property type="project" value="InterPro"/>
</dbReference>
<keyword evidence="3" id="KW-0547">Nucleotide-binding</keyword>
<dbReference type="SUPFAM" id="SSF52540">
    <property type="entry name" value="P-loop containing nucleoside triphosphate hydrolases"/>
    <property type="match status" value="1"/>
</dbReference>
<dbReference type="GO" id="GO:0005524">
    <property type="term" value="F:ATP binding"/>
    <property type="evidence" value="ECO:0007669"/>
    <property type="project" value="UniProtKB-KW"/>
</dbReference>
<gene>
    <name evidence="3" type="ORF">IDH44_14500</name>
</gene>
<feature type="domain" description="YhaN AAA" evidence="2">
    <location>
        <begin position="2"/>
        <end position="48"/>
    </location>
</feature>
<dbReference type="Proteomes" id="UP000621560">
    <property type="component" value="Unassembled WGS sequence"/>
</dbReference>
<dbReference type="AlphaFoldDB" id="A0A927GSC2"/>
<feature type="domain" description="ATPase AAA-type core" evidence="1">
    <location>
        <begin position="256"/>
        <end position="345"/>
    </location>
</feature>
<dbReference type="InterPro" id="IPR027417">
    <property type="entry name" value="P-loop_NTPase"/>
</dbReference>
<reference evidence="3" key="1">
    <citation type="submission" date="2020-09" db="EMBL/GenBank/DDBJ databases">
        <title>A novel bacterium of genus Paenibacillus, isolated from South China Sea.</title>
        <authorList>
            <person name="Huang H."/>
            <person name="Mo K."/>
            <person name="Hu Y."/>
        </authorList>
    </citation>
    <scope>NUCLEOTIDE SEQUENCE</scope>
    <source>
        <strain evidence="3">IB182496</strain>
    </source>
</reference>
<keyword evidence="4" id="KW-1185">Reference proteome</keyword>
<dbReference type="PANTHER" id="PTHR43581">
    <property type="entry name" value="ATP/GTP PHOSPHATASE"/>
    <property type="match status" value="1"/>
</dbReference>
<organism evidence="3 4">
    <name type="scientific">Paenibacillus sabuli</name>
    <dbReference type="NCBI Taxonomy" id="2772509"/>
    <lineage>
        <taxon>Bacteria</taxon>
        <taxon>Bacillati</taxon>
        <taxon>Bacillota</taxon>
        <taxon>Bacilli</taxon>
        <taxon>Bacillales</taxon>
        <taxon>Paenibacillaceae</taxon>
        <taxon>Paenibacillus</taxon>
    </lineage>
</organism>
<sequence length="599" mass="68547">MIKKIKLQKFKKMKNKTYDLNISGISIVAGANNSGKSTILQALAVWEFCKTIIMLEKSKASLLPGSNSQGVGLSVDDFLPLAVPSLKHLWTNLKTQKETTDLDGYTLRICCYWDRSDASECYLEFGLSLANDRLFVKTTATNIINSDKIPVVAYLPTFGGIVERETRLSRADRSKQIGKGLAGSVLRNMLLDMHLENQRKRVSLKGTKSKILSSDLSNLRNTDPWELLMHTLHEIFSCEIEVQPFNELYHNYIRVNQFKGEFKNNRFTKHSNYNKRDIMVEGSGFLQWLSVYSLVLDSTIDVIVLDEPDAHLHSSLQLTLLNRLQRIAAKQNKQVLIATHSTEIIRNSKAESILGIKKSGAEYLTEDQQKIGLLEGLGSEYSPKLNQLQKYKKVFFVENQSDATFINSWSERLGFSLFENTVIWETTYSAKERKHLFLELKKEIPDLVGISLRDRDDESYNTVDITLIDKSQTVIPDLYFVKWRRRYIENYLFCPQAISRLVQKPVGDIMQHFQQYHGLALFNNFTMSDVPSPIYEARGKEIICTNQHSIEKVFGVSKHAIVKEMIEEEICDDVKTLIRLVIEKFGVECEENLITTVIA</sequence>
<dbReference type="RefSeq" id="WP_190918809.1">
    <property type="nucleotide sequence ID" value="NZ_JACXIZ010000023.1"/>
</dbReference>
<dbReference type="InterPro" id="IPR003959">
    <property type="entry name" value="ATPase_AAA_core"/>
</dbReference>
<evidence type="ECO:0000259" key="1">
    <source>
        <dbReference type="Pfam" id="PF13304"/>
    </source>
</evidence>
<dbReference type="Gene3D" id="3.40.50.300">
    <property type="entry name" value="P-loop containing nucleotide triphosphate hydrolases"/>
    <property type="match status" value="2"/>
</dbReference>